<dbReference type="Proteomes" id="UP000198755">
    <property type="component" value="Unassembled WGS sequence"/>
</dbReference>
<dbReference type="InterPro" id="IPR009325">
    <property type="entry name" value="DUF983"/>
</dbReference>
<accession>A0A1I4AIQ7</accession>
<gene>
    <name evidence="3" type="ORF">SAMN05444581_110136</name>
</gene>
<organism evidence="3 4">
    <name type="scientific">Methylocapsa palsarum</name>
    <dbReference type="NCBI Taxonomy" id="1612308"/>
    <lineage>
        <taxon>Bacteria</taxon>
        <taxon>Pseudomonadati</taxon>
        <taxon>Pseudomonadota</taxon>
        <taxon>Alphaproteobacteria</taxon>
        <taxon>Hyphomicrobiales</taxon>
        <taxon>Beijerinckiaceae</taxon>
        <taxon>Methylocapsa</taxon>
    </lineage>
</organism>
<keyword evidence="4" id="KW-1185">Reference proteome</keyword>
<keyword evidence="2" id="KW-0472">Membrane</keyword>
<keyword evidence="2" id="KW-1133">Transmembrane helix</keyword>
<evidence type="ECO:0000313" key="4">
    <source>
        <dbReference type="Proteomes" id="UP000198755"/>
    </source>
</evidence>
<name>A0A1I4AIQ7_9HYPH</name>
<dbReference type="STRING" id="1612308.SAMN05444581_110136"/>
<feature type="transmembrane region" description="Helical" evidence="2">
    <location>
        <begin position="111"/>
        <end position="130"/>
    </location>
</feature>
<dbReference type="EMBL" id="FOSN01000010">
    <property type="protein sequence ID" value="SFK56355.1"/>
    <property type="molecule type" value="Genomic_DNA"/>
</dbReference>
<protein>
    <submittedName>
        <fullName evidence="3">Uncharacterized conserved protein, DUF983 family</fullName>
    </submittedName>
</protein>
<keyword evidence="2" id="KW-0812">Transmembrane</keyword>
<proteinExistence type="predicted"/>
<feature type="region of interest" description="Disordered" evidence="1">
    <location>
        <begin position="1"/>
        <end position="38"/>
    </location>
</feature>
<dbReference type="RefSeq" id="WP_342028906.1">
    <property type="nucleotide sequence ID" value="NZ_FOSN01000010.1"/>
</dbReference>
<dbReference type="Pfam" id="PF06170">
    <property type="entry name" value="DUF983"/>
    <property type="match status" value="1"/>
</dbReference>
<dbReference type="AlphaFoldDB" id="A0A1I4AIQ7"/>
<feature type="compositionally biased region" description="Basic and acidic residues" evidence="1">
    <location>
        <begin position="24"/>
        <end position="36"/>
    </location>
</feature>
<feature type="transmembrane region" description="Helical" evidence="2">
    <location>
        <begin position="85"/>
        <end position="105"/>
    </location>
</feature>
<evidence type="ECO:0000256" key="2">
    <source>
        <dbReference type="SAM" id="Phobius"/>
    </source>
</evidence>
<reference evidence="3 4" key="1">
    <citation type="submission" date="2016-10" db="EMBL/GenBank/DDBJ databases">
        <authorList>
            <person name="de Groot N.N."/>
        </authorList>
    </citation>
    <scope>NUCLEOTIDE SEQUENCE [LARGE SCALE GENOMIC DNA]</scope>
    <source>
        <strain evidence="3 4">NE2</strain>
    </source>
</reference>
<evidence type="ECO:0000313" key="3">
    <source>
        <dbReference type="EMBL" id="SFK56355.1"/>
    </source>
</evidence>
<evidence type="ECO:0000256" key="1">
    <source>
        <dbReference type="SAM" id="MobiDB-lite"/>
    </source>
</evidence>
<sequence>MTTPAMNIPAQEGLAARTGAQRESSSKHESSSKRESWPAIRRGMRQVCPACGEGKMFSSYLKVNDSCPKCGQELHHHRADDAPPYMTIFIVGHIVGTAMLITETYWPDAPIWLHAMVWPTLALILSLWFLPIVKGGLIGHQWALRMHGFEDKKSAAPKAPRT</sequence>